<dbReference type="AlphaFoldDB" id="A0A1J0WCP3"/>
<accession>A0A1J0WCP3</accession>
<evidence type="ECO:0000313" key="2">
    <source>
        <dbReference type="Proteomes" id="UP000181897"/>
    </source>
</evidence>
<evidence type="ECO:0000313" key="1">
    <source>
        <dbReference type="EMBL" id="APE42077.1"/>
    </source>
</evidence>
<dbReference type="RefSeq" id="WP_071969365.1">
    <property type="nucleotide sequence ID" value="NZ_CP018076.1"/>
</dbReference>
<dbReference type="InterPro" id="IPR011990">
    <property type="entry name" value="TPR-like_helical_dom_sf"/>
</dbReference>
<organism evidence="1 2">
    <name type="scientific">Sulfitobacter alexandrii</name>
    <dbReference type="NCBI Taxonomy" id="1917485"/>
    <lineage>
        <taxon>Bacteria</taxon>
        <taxon>Pseudomonadati</taxon>
        <taxon>Pseudomonadota</taxon>
        <taxon>Alphaproteobacteria</taxon>
        <taxon>Rhodobacterales</taxon>
        <taxon>Roseobacteraceae</taxon>
        <taxon>Sulfitobacter</taxon>
    </lineage>
</organism>
<dbReference type="KEGG" id="suam:BOO69_00630"/>
<dbReference type="Gene3D" id="1.25.40.10">
    <property type="entry name" value="Tetratricopeptide repeat domain"/>
    <property type="match status" value="1"/>
</dbReference>
<name>A0A1J0WCP3_9RHOB</name>
<protein>
    <recommendedName>
        <fullName evidence="3">Tetratricopeptide repeat protein</fullName>
    </recommendedName>
</protein>
<proteinExistence type="predicted"/>
<sequence length="172" mass="17999">MQVYTHARAGTIVLCALMISSCAETGSLGQKSFETEYSTARDALEGGDFAKANRVYKRLVPDAGALQPRIRLELSHGYLRAGDFDAAAREAGSLAQTQQGDGRAAALSVQATAVHELGLKALASGDAVTGKSYLEQAEAALTEVLATNPDLDPLGSMAGRRASIQSRLSGMK</sequence>
<reference evidence="1 2" key="1">
    <citation type="submission" date="2016-11" db="EMBL/GenBank/DDBJ databases">
        <title>Complete genome sequence of Sulfitobacter sp. AM1-D1, a toxic bacteria associated with marine dinoflagellate Alexandrium minutum in East China Sea.</title>
        <authorList>
            <person name="Yang Q."/>
            <person name="Zhang X."/>
            <person name="Tian X."/>
        </authorList>
    </citation>
    <scope>NUCLEOTIDE SEQUENCE [LARGE SCALE GENOMIC DNA]</scope>
    <source>
        <strain evidence="1 2">AM1-D1</strain>
    </source>
</reference>
<evidence type="ECO:0008006" key="3">
    <source>
        <dbReference type="Google" id="ProtNLM"/>
    </source>
</evidence>
<dbReference type="EMBL" id="CP018076">
    <property type="protein sequence ID" value="APE42077.1"/>
    <property type="molecule type" value="Genomic_DNA"/>
</dbReference>
<keyword evidence="2" id="KW-1185">Reference proteome</keyword>
<dbReference type="OrthoDB" id="7862771at2"/>
<gene>
    <name evidence="1" type="ORF">BOO69_00630</name>
</gene>
<dbReference type="Proteomes" id="UP000181897">
    <property type="component" value="Chromosome"/>
</dbReference>